<dbReference type="OrthoDB" id="2340858at2759"/>
<dbReference type="AlphaFoldDB" id="A0A9P5P5E4"/>
<gene>
    <name evidence="1" type="ORF">BDP27DRAFT_1375884</name>
</gene>
<comment type="caution">
    <text evidence="1">The sequence shown here is derived from an EMBL/GenBank/DDBJ whole genome shotgun (WGS) entry which is preliminary data.</text>
</comment>
<accession>A0A9P5P5E4</accession>
<dbReference type="Proteomes" id="UP000772434">
    <property type="component" value="Unassembled WGS sequence"/>
</dbReference>
<keyword evidence="2" id="KW-1185">Reference proteome</keyword>
<name>A0A9P5P5E4_9AGAR</name>
<proteinExistence type="predicted"/>
<evidence type="ECO:0000313" key="2">
    <source>
        <dbReference type="Proteomes" id="UP000772434"/>
    </source>
</evidence>
<dbReference type="EMBL" id="JADNRY010000756">
    <property type="protein sequence ID" value="KAF9027872.1"/>
    <property type="molecule type" value="Genomic_DNA"/>
</dbReference>
<reference evidence="1" key="1">
    <citation type="submission" date="2020-11" db="EMBL/GenBank/DDBJ databases">
        <authorList>
            <consortium name="DOE Joint Genome Institute"/>
            <person name="Ahrendt S."/>
            <person name="Riley R."/>
            <person name="Andreopoulos W."/>
            <person name="Labutti K."/>
            <person name="Pangilinan J."/>
            <person name="Ruiz-Duenas F.J."/>
            <person name="Barrasa J.M."/>
            <person name="Sanchez-Garcia M."/>
            <person name="Camarero S."/>
            <person name="Miyauchi S."/>
            <person name="Serrano A."/>
            <person name="Linde D."/>
            <person name="Babiker R."/>
            <person name="Drula E."/>
            <person name="Ayuso-Fernandez I."/>
            <person name="Pacheco R."/>
            <person name="Padilla G."/>
            <person name="Ferreira P."/>
            <person name="Barriuso J."/>
            <person name="Kellner H."/>
            <person name="Castanera R."/>
            <person name="Alfaro M."/>
            <person name="Ramirez L."/>
            <person name="Pisabarro A.G."/>
            <person name="Kuo A."/>
            <person name="Tritt A."/>
            <person name="Lipzen A."/>
            <person name="He G."/>
            <person name="Yan M."/>
            <person name="Ng V."/>
            <person name="Cullen D."/>
            <person name="Martin F."/>
            <person name="Rosso M.-N."/>
            <person name="Henrissat B."/>
            <person name="Hibbett D."/>
            <person name="Martinez A.T."/>
            <person name="Grigoriev I.V."/>
        </authorList>
    </citation>
    <scope>NUCLEOTIDE SEQUENCE</scope>
    <source>
        <strain evidence="1">AH 40177</strain>
    </source>
</reference>
<sequence>MSSHTQNYPWRAEYQSMWMLEGRDEYYNEGFWQKFYDHWKVQDNPLSSKQDQLQIVPEGISLNTFPQLTDICAGAILVLPEYCEMVQRIVKVYNNEPKCAVVVTGQPGIRKSVLLSYLLAILLSIPMDGSQDSATSLRSALVLLYTTTCKFLFYDSKAWFPNSATDPSGQLNLSALPEPSSGVPRLWVLIDMDDKEEPRGLAKQSTVFLVQAALPCHFATWTKTRHALFFGLPLWQDQSIYHGWELLSTRPDFEMKIESWIRGDEDATIFPEHQKLFEAKGKPNHLA</sequence>
<evidence type="ECO:0000313" key="1">
    <source>
        <dbReference type="EMBL" id="KAF9027872.1"/>
    </source>
</evidence>
<protein>
    <submittedName>
        <fullName evidence="1">Uncharacterized protein</fullName>
    </submittedName>
</protein>
<organism evidence="1 2">
    <name type="scientific">Rhodocollybia butyracea</name>
    <dbReference type="NCBI Taxonomy" id="206335"/>
    <lineage>
        <taxon>Eukaryota</taxon>
        <taxon>Fungi</taxon>
        <taxon>Dikarya</taxon>
        <taxon>Basidiomycota</taxon>
        <taxon>Agaricomycotina</taxon>
        <taxon>Agaricomycetes</taxon>
        <taxon>Agaricomycetidae</taxon>
        <taxon>Agaricales</taxon>
        <taxon>Marasmiineae</taxon>
        <taxon>Omphalotaceae</taxon>
        <taxon>Rhodocollybia</taxon>
    </lineage>
</organism>